<accession>A0A915AL17</accession>
<dbReference type="AlphaFoldDB" id="A0A915AL17"/>
<dbReference type="WBParaSite" id="PgR010_g104_t02">
    <property type="protein sequence ID" value="PgR010_g104_t02"/>
    <property type="gene ID" value="PgR010_g104"/>
</dbReference>
<name>A0A915AL17_PARUN</name>
<evidence type="ECO:0000313" key="1">
    <source>
        <dbReference type="Proteomes" id="UP000887569"/>
    </source>
</evidence>
<reference evidence="2" key="1">
    <citation type="submission" date="2022-11" db="UniProtKB">
        <authorList>
            <consortium name="WormBaseParasite"/>
        </authorList>
    </citation>
    <scope>IDENTIFICATION</scope>
</reference>
<organism evidence="1 2">
    <name type="scientific">Parascaris univalens</name>
    <name type="common">Nematode worm</name>
    <dbReference type="NCBI Taxonomy" id="6257"/>
    <lineage>
        <taxon>Eukaryota</taxon>
        <taxon>Metazoa</taxon>
        <taxon>Ecdysozoa</taxon>
        <taxon>Nematoda</taxon>
        <taxon>Chromadorea</taxon>
        <taxon>Rhabditida</taxon>
        <taxon>Spirurina</taxon>
        <taxon>Ascaridomorpha</taxon>
        <taxon>Ascaridoidea</taxon>
        <taxon>Ascarididae</taxon>
        <taxon>Parascaris</taxon>
    </lineage>
</organism>
<sequence length="95" mass="11220">MQAFCQAIRVRKFVRRPLQNGCERRIAMFARKVRRQNQTSDISVDAHLYFSCPTSRFSIRVISLKICIDNRHNRQMGIIVRYSGFFLCFICNVSE</sequence>
<dbReference type="Proteomes" id="UP000887569">
    <property type="component" value="Unplaced"/>
</dbReference>
<proteinExistence type="predicted"/>
<keyword evidence="1" id="KW-1185">Reference proteome</keyword>
<evidence type="ECO:0000313" key="2">
    <source>
        <dbReference type="WBParaSite" id="PgR010_g104_t02"/>
    </source>
</evidence>
<protein>
    <submittedName>
        <fullName evidence="2">Ribosome-binding factor A, mitochondrial</fullName>
    </submittedName>
</protein>